<evidence type="ECO:0000259" key="2">
    <source>
        <dbReference type="Pfam" id="PF13439"/>
    </source>
</evidence>
<comment type="caution">
    <text evidence="3">The sequence shown here is derived from an EMBL/GenBank/DDBJ whole genome shotgun (WGS) entry which is preliminary data.</text>
</comment>
<dbReference type="CDD" id="cd03801">
    <property type="entry name" value="GT4_PimA-like"/>
    <property type="match status" value="1"/>
</dbReference>
<dbReference type="EMBL" id="SORL01000011">
    <property type="protein sequence ID" value="TDY60631.1"/>
    <property type="molecule type" value="Genomic_DNA"/>
</dbReference>
<feature type="domain" description="Glycosyltransferase subfamily 4-like N-terminal" evidence="2">
    <location>
        <begin position="15"/>
        <end position="201"/>
    </location>
</feature>
<organism evidence="3 4">
    <name type="scientific">Algibacter lectus</name>
    <dbReference type="NCBI Taxonomy" id="221126"/>
    <lineage>
        <taxon>Bacteria</taxon>
        <taxon>Pseudomonadati</taxon>
        <taxon>Bacteroidota</taxon>
        <taxon>Flavobacteriia</taxon>
        <taxon>Flavobacteriales</taxon>
        <taxon>Flavobacteriaceae</taxon>
        <taxon>Algibacter</taxon>
    </lineage>
</organism>
<protein>
    <submittedName>
        <fullName evidence="3">Glycosyltransferase involved in cell wall biosynthesis</fullName>
    </submittedName>
</protein>
<feature type="domain" description="Glycosyl transferase family 1" evidence="1">
    <location>
        <begin position="212"/>
        <end position="363"/>
    </location>
</feature>
<dbReference type="InterPro" id="IPR028098">
    <property type="entry name" value="Glyco_trans_4-like_N"/>
</dbReference>
<dbReference type="InterPro" id="IPR001296">
    <property type="entry name" value="Glyco_trans_1"/>
</dbReference>
<dbReference type="SUPFAM" id="SSF53756">
    <property type="entry name" value="UDP-Glycosyltransferase/glycogen phosphorylase"/>
    <property type="match status" value="1"/>
</dbReference>
<sequence>MKILIIHNKYGKFSGEEAVVEAQIALLQENGHEVITYFRSSEELEDMTNAKLKAFVSAFSNPTSNKAIKDILFKEKPDVVHIHNLYPLISPAILPMIKKMGFPIAMTVHNYRLLCPSGLFFSNGKICEKCTGSSKELNCITNNCEGSLFKSTGYALRNMWSRLKNYYTSNIDVFLCLTEFQKHKLVANGFSSEKCEVLPNFHNKTIKDIDYNIKNRNYVAFAGRISPEKGIPLLLAAAKRLPHIPFKLAGGMRDGYEQELDIPENVEFKGMIPSSELSHFYTNARFLILSSIWYEGFPMVFPEAMAHKLPIVAPKMAGYPEIAEDNFNGLLFEPGNADALSTVIDTLWNNNELATKLAENGFEKVKIKYSSHAYYNILTNNYKNIISTCN</sequence>
<evidence type="ECO:0000313" key="3">
    <source>
        <dbReference type="EMBL" id="TDY60631.1"/>
    </source>
</evidence>
<evidence type="ECO:0000313" key="4">
    <source>
        <dbReference type="Proteomes" id="UP000294824"/>
    </source>
</evidence>
<dbReference type="GO" id="GO:0016757">
    <property type="term" value="F:glycosyltransferase activity"/>
    <property type="evidence" value="ECO:0007669"/>
    <property type="project" value="InterPro"/>
</dbReference>
<gene>
    <name evidence="3" type="ORF">DFQ06_3212</name>
</gene>
<dbReference type="InterPro" id="IPR050194">
    <property type="entry name" value="Glycosyltransferase_grp1"/>
</dbReference>
<dbReference type="PANTHER" id="PTHR45947:SF13">
    <property type="entry name" value="TRANSFERASE"/>
    <property type="match status" value="1"/>
</dbReference>
<dbReference type="Proteomes" id="UP000294824">
    <property type="component" value="Unassembled WGS sequence"/>
</dbReference>
<dbReference type="Gene3D" id="3.40.50.2000">
    <property type="entry name" value="Glycogen Phosphorylase B"/>
    <property type="match status" value="2"/>
</dbReference>
<keyword evidence="4" id="KW-1185">Reference proteome</keyword>
<evidence type="ECO:0000259" key="1">
    <source>
        <dbReference type="Pfam" id="PF00534"/>
    </source>
</evidence>
<dbReference type="Pfam" id="PF00534">
    <property type="entry name" value="Glycos_transf_1"/>
    <property type="match status" value="1"/>
</dbReference>
<keyword evidence="3" id="KW-0808">Transferase</keyword>
<dbReference type="AlphaFoldDB" id="A0A4V3HGA9"/>
<accession>A0A4V3HGA9</accession>
<reference evidence="3 4" key="1">
    <citation type="submission" date="2019-03" db="EMBL/GenBank/DDBJ databases">
        <title>Genomic Encyclopedia of Type Strains, Phase III (KMG-III): the genomes of soil and plant-associated and newly described type strains.</title>
        <authorList>
            <person name="Whitman W."/>
        </authorList>
    </citation>
    <scope>NUCLEOTIDE SEQUENCE [LARGE SCALE GENOMIC DNA]</scope>
    <source>
        <strain evidence="3 4">CECT 8301</strain>
    </source>
</reference>
<name>A0A4V3HGA9_9FLAO</name>
<dbReference type="RefSeq" id="WP_133968670.1">
    <property type="nucleotide sequence ID" value="NZ_SORL01000011.1"/>
</dbReference>
<dbReference type="Pfam" id="PF13439">
    <property type="entry name" value="Glyco_transf_4"/>
    <property type="match status" value="1"/>
</dbReference>
<proteinExistence type="predicted"/>
<dbReference type="PANTHER" id="PTHR45947">
    <property type="entry name" value="SULFOQUINOVOSYL TRANSFERASE SQD2"/>
    <property type="match status" value="1"/>
</dbReference>